<accession>A0A0F4ZFX9</accession>
<evidence type="ECO:0000256" key="2">
    <source>
        <dbReference type="ARBA" id="ARBA00022694"/>
    </source>
</evidence>
<dbReference type="InterPro" id="IPR018593">
    <property type="entry name" value="tRNA-endonuc_su_Sen15"/>
</dbReference>
<evidence type="ECO:0000313" key="4">
    <source>
        <dbReference type="EMBL" id="KKA28798.1"/>
    </source>
</evidence>
<sequence>MRAPSPAQYSVTAASPLTQDLTDLVLHNLQHQHEWRDLCVHSADCHLHADIDALFAPLFKDSHPRQLISGLPPRRMYIHPDEQIAALEIEKQTGTRPDLAPEYEWVMAVQLSEKWAVQDFAAMFAVIDAMGDTQARKGWVRSFKQKRLVLAIVHPDSTVVYYLVHDGAVKPRQN</sequence>
<evidence type="ECO:0000259" key="3">
    <source>
        <dbReference type="Pfam" id="PF09631"/>
    </source>
</evidence>
<dbReference type="Proteomes" id="UP000033483">
    <property type="component" value="Unassembled WGS sequence"/>
</dbReference>
<dbReference type="GO" id="GO:0003676">
    <property type="term" value="F:nucleic acid binding"/>
    <property type="evidence" value="ECO:0007669"/>
    <property type="project" value="InterPro"/>
</dbReference>
<dbReference type="Gene3D" id="3.40.1350.10">
    <property type="match status" value="1"/>
</dbReference>
<reference evidence="4 5" key="1">
    <citation type="submission" date="2015-03" db="EMBL/GenBank/DDBJ databases">
        <authorList>
            <person name="Radwan O."/>
            <person name="Al-Naeli F.A."/>
            <person name="Rendon G.A."/>
            <person name="Fields C."/>
        </authorList>
    </citation>
    <scope>NUCLEOTIDE SEQUENCE [LARGE SCALE GENOMIC DNA]</scope>
    <source>
        <strain evidence="4">CR-DP1</strain>
    </source>
</reference>
<dbReference type="InterPro" id="IPR036167">
    <property type="entry name" value="tRNA_intron_Endo_cat-like_sf"/>
</dbReference>
<dbReference type="InterPro" id="IPR042777">
    <property type="entry name" value="Sen15_fungi"/>
</dbReference>
<evidence type="ECO:0000256" key="1">
    <source>
        <dbReference type="ARBA" id="ARBA00006091"/>
    </source>
</evidence>
<comment type="similarity">
    <text evidence="1">Belongs to the SEN15 family.</text>
</comment>
<comment type="caution">
    <text evidence="4">The sequence shown here is derived from an EMBL/GenBank/DDBJ whole genome shotgun (WGS) entry which is preliminary data.</text>
</comment>
<dbReference type="OrthoDB" id="10002170at2759"/>
<dbReference type="EMBL" id="LAEV01001118">
    <property type="protein sequence ID" value="KKA28798.1"/>
    <property type="molecule type" value="Genomic_DNA"/>
</dbReference>
<dbReference type="GO" id="GO:0000213">
    <property type="term" value="F:tRNA-intron lyase activity"/>
    <property type="evidence" value="ECO:0007669"/>
    <property type="project" value="TreeGrafter"/>
</dbReference>
<dbReference type="PANTHER" id="PTHR28518">
    <property type="entry name" value="TRNA-SPLICING ENDONUCLEASE SUBUNIT SEN15"/>
    <property type="match status" value="1"/>
</dbReference>
<proteinExistence type="inferred from homology"/>
<dbReference type="AlphaFoldDB" id="A0A0F4ZFX9"/>
<dbReference type="PANTHER" id="PTHR28518:SF1">
    <property type="entry name" value="TRNA-SPLICING ENDONUCLEASE SUBUNIT SEN15"/>
    <property type="match status" value="1"/>
</dbReference>
<dbReference type="SUPFAM" id="SSF53032">
    <property type="entry name" value="tRNA-intron endonuclease catalytic domain-like"/>
    <property type="match status" value="1"/>
</dbReference>
<dbReference type="GO" id="GO:0000379">
    <property type="term" value="P:tRNA-type intron splice site recognition and cleavage"/>
    <property type="evidence" value="ECO:0007669"/>
    <property type="project" value="InterPro"/>
</dbReference>
<evidence type="ECO:0000313" key="5">
    <source>
        <dbReference type="Proteomes" id="UP000033483"/>
    </source>
</evidence>
<protein>
    <recommendedName>
        <fullName evidence="3">tRNA-splicing endonuclease subunit Sen15 domain-containing protein</fullName>
    </recommendedName>
</protein>
<keyword evidence="5" id="KW-1185">Reference proteome</keyword>
<gene>
    <name evidence="4" type="ORF">TD95_002856</name>
</gene>
<dbReference type="Pfam" id="PF09631">
    <property type="entry name" value="Sen15"/>
    <property type="match status" value="1"/>
</dbReference>
<keyword evidence="2" id="KW-0819">tRNA processing</keyword>
<name>A0A0F4ZFX9_9PEZI</name>
<feature type="domain" description="tRNA-splicing endonuclease subunit Sen15" evidence="3">
    <location>
        <begin position="24"/>
        <end position="174"/>
    </location>
</feature>
<dbReference type="GO" id="GO:0000214">
    <property type="term" value="C:tRNA-intron endonuclease complex"/>
    <property type="evidence" value="ECO:0007669"/>
    <property type="project" value="InterPro"/>
</dbReference>
<organism evidence="4 5">
    <name type="scientific">Thielaviopsis punctulata</name>
    <dbReference type="NCBI Taxonomy" id="72032"/>
    <lineage>
        <taxon>Eukaryota</taxon>
        <taxon>Fungi</taxon>
        <taxon>Dikarya</taxon>
        <taxon>Ascomycota</taxon>
        <taxon>Pezizomycotina</taxon>
        <taxon>Sordariomycetes</taxon>
        <taxon>Hypocreomycetidae</taxon>
        <taxon>Microascales</taxon>
        <taxon>Ceratocystidaceae</taxon>
        <taxon>Thielaviopsis</taxon>
    </lineage>
</organism>
<dbReference type="InterPro" id="IPR011856">
    <property type="entry name" value="tRNA_endonuc-like_dom_sf"/>
</dbReference>